<feature type="compositionally biased region" description="Low complexity" evidence="1">
    <location>
        <begin position="1"/>
        <end position="12"/>
    </location>
</feature>
<organism evidence="3 4">
    <name type="scientific">Hylemonella gracilis str. Niagara R</name>
    <dbReference type="NCBI Taxonomy" id="1458275"/>
    <lineage>
        <taxon>Bacteria</taxon>
        <taxon>Pseudomonadati</taxon>
        <taxon>Pseudomonadota</taxon>
        <taxon>Betaproteobacteria</taxon>
        <taxon>Burkholderiales</taxon>
        <taxon>Comamonadaceae</taxon>
        <taxon>Hylemonella</taxon>
    </lineage>
</organism>
<dbReference type="Proteomes" id="UP000023268">
    <property type="component" value="Unassembled WGS sequence"/>
</dbReference>
<dbReference type="SUPFAM" id="SSF46785">
    <property type="entry name" value="Winged helix' DNA-binding domain"/>
    <property type="match status" value="1"/>
</dbReference>
<dbReference type="STRING" id="1458275.AZ34_07015"/>
<evidence type="ECO:0000313" key="3">
    <source>
        <dbReference type="EMBL" id="EYC50843.1"/>
    </source>
</evidence>
<dbReference type="GO" id="GO:0003700">
    <property type="term" value="F:DNA-binding transcription factor activity"/>
    <property type="evidence" value="ECO:0007669"/>
    <property type="project" value="InterPro"/>
</dbReference>
<dbReference type="RefSeq" id="WP_231495476.1">
    <property type="nucleotide sequence ID" value="NZ_JEMG01000001.1"/>
</dbReference>
<dbReference type="InterPro" id="IPR039422">
    <property type="entry name" value="MarR/SlyA-like"/>
</dbReference>
<dbReference type="eggNOG" id="COG1846">
    <property type="taxonomic scope" value="Bacteria"/>
</dbReference>
<evidence type="ECO:0000256" key="1">
    <source>
        <dbReference type="SAM" id="MobiDB-lite"/>
    </source>
</evidence>
<dbReference type="Pfam" id="PF01047">
    <property type="entry name" value="MarR"/>
    <property type="match status" value="1"/>
</dbReference>
<dbReference type="InterPro" id="IPR000835">
    <property type="entry name" value="HTH_MarR-typ"/>
</dbReference>
<proteinExistence type="predicted"/>
<dbReference type="PROSITE" id="PS50995">
    <property type="entry name" value="HTH_MARR_2"/>
    <property type="match status" value="1"/>
</dbReference>
<evidence type="ECO:0000313" key="4">
    <source>
        <dbReference type="Proteomes" id="UP000023268"/>
    </source>
</evidence>
<dbReference type="PANTHER" id="PTHR33164">
    <property type="entry name" value="TRANSCRIPTIONAL REGULATOR, MARR FAMILY"/>
    <property type="match status" value="1"/>
</dbReference>
<dbReference type="SMART" id="SM00347">
    <property type="entry name" value="HTH_MARR"/>
    <property type="match status" value="1"/>
</dbReference>
<evidence type="ECO:0000259" key="2">
    <source>
        <dbReference type="PROSITE" id="PS50995"/>
    </source>
</evidence>
<protein>
    <submittedName>
        <fullName evidence="3">MarR family transcriptional regulator</fullName>
    </submittedName>
</protein>
<dbReference type="EMBL" id="JEMG01000001">
    <property type="protein sequence ID" value="EYC50843.1"/>
    <property type="molecule type" value="Genomic_DNA"/>
</dbReference>
<dbReference type="PRINTS" id="PR00598">
    <property type="entry name" value="HTHMARR"/>
</dbReference>
<dbReference type="AlphaFoldDB" id="A0A016XHZ4"/>
<sequence>MSSSPASSPAIRRPARAAARKTTSIKQHEDEVALEPAIDQVDASFLQTLVGYGARRVSLAAIASFLPRMAAYELRPVEFSVLSLIHHNPGITSRQLCGALSIQPPNLVGMLQQHEKKRGLIERRPHPRDGRAMGLHLTAAGRQLVRKAERAASLNDAQVTARLSAAERRTLLRLLEKIYL</sequence>
<accession>A0A016XHZ4</accession>
<name>A0A016XHZ4_9BURK</name>
<gene>
    <name evidence="3" type="ORF">AZ34_07015</name>
</gene>
<dbReference type="PANTHER" id="PTHR33164:SF43">
    <property type="entry name" value="HTH-TYPE TRANSCRIPTIONAL REPRESSOR YETL"/>
    <property type="match status" value="1"/>
</dbReference>
<feature type="domain" description="HTH marR-type" evidence="2">
    <location>
        <begin position="43"/>
        <end position="180"/>
    </location>
</feature>
<reference evidence="3 4" key="1">
    <citation type="submission" date="2014-02" db="EMBL/GenBank/DDBJ databases">
        <title>Draft Genome of Hylemonella gracilis isolated from the Niagara River.</title>
        <authorList>
            <person name="Pawlowski D.R."/>
            <person name="Koudelka G.B."/>
        </authorList>
    </citation>
    <scope>NUCLEOTIDE SEQUENCE [LARGE SCALE GENOMIC DNA]</scope>
    <source>
        <strain evidence="3 4">Niagara R</strain>
    </source>
</reference>
<dbReference type="InterPro" id="IPR036390">
    <property type="entry name" value="WH_DNA-bd_sf"/>
</dbReference>
<comment type="caution">
    <text evidence="3">The sequence shown here is derived from an EMBL/GenBank/DDBJ whole genome shotgun (WGS) entry which is preliminary data.</text>
</comment>
<dbReference type="GO" id="GO:0006950">
    <property type="term" value="P:response to stress"/>
    <property type="evidence" value="ECO:0007669"/>
    <property type="project" value="TreeGrafter"/>
</dbReference>
<dbReference type="Gene3D" id="1.10.10.10">
    <property type="entry name" value="Winged helix-like DNA-binding domain superfamily/Winged helix DNA-binding domain"/>
    <property type="match status" value="1"/>
</dbReference>
<feature type="region of interest" description="Disordered" evidence="1">
    <location>
        <begin position="1"/>
        <end position="24"/>
    </location>
</feature>
<dbReference type="InterPro" id="IPR036388">
    <property type="entry name" value="WH-like_DNA-bd_sf"/>
</dbReference>